<dbReference type="Pfam" id="PF11191">
    <property type="entry name" value="DUF2782"/>
    <property type="match status" value="1"/>
</dbReference>
<dbReference type="RefSeq" id="WP_091242226.1">
    <property type="nucleotide sequence ID" value="NZ_FNAG01000005.1"/>
</dbReference>
<evidence type="ECO:0000256" key="2">
    <source>
        <dbReference type="SAM" id="SignalP"/>
    </source>
</evidence>
<dbReference type="Proteomes" id="UP000199603">
    <property type="component" value="Unassembled WGS sequence"/>
</dbReference>
<dbReference type="STRING" id="265719.SAMN04488509_10574"/>
<feature type="region of interest" description="Disordered" evidence="1">
    <location>
        <begin position="24"/>
        <end position="55"/>
    </location>
</feature>
<proteinExistence type="predicted"/>
<evidence type="ECO:0000256" key="1">
    <source>
        <dbReference type="SAM" id="MobiDB-lite"/>
    </source>
</evidence>
<dbReference type="PROSITE" id="PS00018">
    <property type="entry name" value="EF_HAND_1"/>
    <property type="match status" value="1"/>
</dbReference>
<accession>A0A1G6WMK1</accession>
<dbReference type="OrthoDB" id="5296182at2"/>
<name>A0A1G6WMK1_9GAMM</name>
<keyword evidence="2" id="KW-0732">Signal</keyword>
<dbReference type="AlphaFoldDB" id="A0A1G6WMK1"/>
<organism evidence="3 4">
    <name type="scientific">Aquimonas voraii</name>
    <dbReference type="NCBI Taxonomy" id="265719"/>
    <lineage>
        <taxon>Bacteria</taxon>
        <taxon>Pseudomonadati</taxon>
        <taxon>Pseudomonadota</taxon>
        <taxon>Gammaproteobacteria</taxon>
        <taxon>Lysobacterales</taxon>
        <taxon>Lysobacteraceae</taxon>
        <taxon>Aquimonas</taxon>
    </lineage>
</organism>
<evidence type="ECO:0000313" key="3">
    <source>
        <dbReference type="EMBL" id="SDD67009.1"/>
    </source>
</evidence>
<dbReference type="EMBL" id="FNAG01000005">
    <property type="protein sequence ID" value="SDD67009.1"/>
    <property type="molecule type" value="Genomic_DNA"/>
</dbReference>
<dbReference type="Gene3D" id="2.20.130.30">
    <property type="entry name" value="Protein of unknown function DUF2782"/>
    <property type="match status" value="1"/>
</dbReference>
<dbReference type="InterPro" id="IPR018247">
    <property type="entry name" value="EF_Hand_1_Ca_BS"/>
</dbReference>
<reference evidence="3 4" key="1">
    <citation type="submission" date="2016-10" db="EMBL/GenBank/DDBJ databases">
        <authorList>
            <person name="de Groot N.N."/>
        </authorList>
    </citation>
    <scope>NUCLEOTIDE SEQUENCE [LARGE SCALE GENOMIC DNA]</scope>
    <source>
        <strain evidence="3 4">DSM 16957</strain>
    </source>
</reference>
<gene>
    <name evidence="3" type="ORF">SAMN04488509_10574</name>
</gene>
<keyword evidence="4" id="KW-1185">Reference proteome</keyword>
<evidence type="ECO:0000313" key="4">
    <source>
        <dbReference type="Proteomes" id="UP000199603"/>
    </source>
</evidence>
<evidence type="ECO:0008006" key="5">
    <source>
        <dbReference type="Google" id="ProtNLM"/>
    </source>
</evidence>
<feature type="signal peptide" evidence="2">
    <location>
        <begin position="1"/>
        <end position="23"/>
    </location>
</feature>
<sequence>MRSTPRVLSVLLIAALSAPLAWAQTGTPAETPPAEEAPIPPKLPNLPSEDSAPTVNIRRDEKTGDVIEEYRTNGRLQMVKVTPQRGKPYQIIDTNGDGKLDSHDYEGNVRPVYWTLFEWN</sequence>
<dbReference type="InterPro" id="IPR021357">
    <property type="entry name" value="DUF2782"/>
</dbReference>
<protein>
    <recommendedName>
        <fullName evidence="5">DUF2782 domain-containing protein</fullName>
    </recommendedName>
</protein>
<feature type="chain" id="PRO_5011523167" description="DUF2782 domain-containing protein" evidence="2">
    <location>
        <begin position="24"/>
        <end position="120"/>
    </location>
</feature>
<feature type="compositionally biased region" description="Low complexity" evidence="1">
    <location>
        <begin position="24"/>
        <end position="37"/>
    </location>
</feature>